<dbReference type="Proteomes" id="UP000251341">
    <property type="component" value="Unassembled WGS sequence"/>
</dbReference>
<organism evidence="4 5">
    <name type="scientific">Limnohabitans curvus</name>
    <dbReference type="NCBI Taxonomy" id="323423"/>
    <lineage>
        <taxon>Bacteria</taxon>
        <taxon>Pseudomonadati</taxon>
        <taxon>Pseudomonadota</taxon>
        <taxon>Betaproteobacteria</taxon>
        <taxon>Burkholderiales</taxon>
        <taxon>Comamonadaceae</taxon>
        <taxon>Limnohabitans</taxon>
    </lineage>
</organism>
<feature type="compositionally biased region" description="Basic and acidic residues" evidence="2">
    <location>
        <begin position="1"/>
        <end position="17"/>
    </location>
</feature>
<dbReference type="InterPro" id="IPR025269">
    <property type="entry name" value="SAM-like_dom"/>
</dbReference>
<keyword evidence="5" id="KW-1185">Reference proteome</keyword>
<evidence type="ECO:0000256" key="2">
    <source>
        <dbReference type="SAM" id="MobiDB-lite"/>
    </source>
</evidence>
<dbReference type="SUPFAM" id="SSF56349">
    <property type="entry name" value="DNA breaking-rejoining enzymes"/>
    <property type="match status" value="1"/>
</dbReference>
<dbReference type="Gene3D" id="1.10.150.130">
    <property type="match status" value="1"/>
</dbReference>
<dbReference type="EMBL" id="NESP01000001">
    <property type="protein sequence ID" value="PUE59861.1"/>
    <property type="molecule type" value="Genomic_DNA"/>
</dbReference>
<feature type="region of interest" description="Disordered" evidence="2">
    <location>
        <begin position="1"/>
        <end position="23"/>
    </location>
</feature>
<evidence type="ECO:0000259" key="3">
    <source>
        <dbReference type="Pfam" id="PF13102"/>
    </source>
</evidence>
<dbReference type="GO" id="GO:0003677">
    <property type="term" value="F:DNA binding"/>
    <property type="evidence" value="ECO:0007669"/>
    <property type="project" value="UniProtKB-KW"/>
</dbReference>
<gene>
    <name evidence="4" type="ORF">B9Z44_09900</name>
</gene>
<reference evidence="4 5" key="1">
    <citation type="submission" date="2017-04" db="EMBL/GenBank/DDBJ databases">
        <title>Unexpected and diverse lifestyles within the genus Limnohabitans.</title>
        <authorList>
            <person name="Kasalicky V."/>
            <person name="Mehrshad M."/>
            <person name="Andrei S.-A."/>
            <person name="Salcher M."/>
            <person name="Kratochvilova H."/>
            <person name="Simek K."/>
            <person name="Ghai R."/>
        </authorList>
    </citation>
    <scope>NUCLEOTIDE SEQUENCE [LARGE SCALE GENOMIC DNA]</scope>
    <source>
        <strain evidence="4 5">MWH-C5</strain>
    </source>
</reference>
<comment type="caution">
    <text evidence="4">The sequence shown here is derived from an EMBL/GenBank/DDBJ whole genome shotgun (WGS) entry which is preliminary data.</text>
</comment>
<evidence type="ECO:0000256" key="1">
    <source>
        <dbReference type="ARBA" id="ARBA00023125"/>
    </source>
</evidence>
<name>A0A315ERI1_9BURK</name>
<dbReference type="InterPro" id="IPR010998">
    <property type="entry name" value="Integrase_recombinase_N"/>
</dbReference>
<accession>A0A315ERI1</accession>
<evidence type="ECO:0000313" key="5">
    <source>
        <dbReference type="Proteomes" id="UP000251341"/>
    </source>
</evidence>
<dbReference type="RefSeq" id="WP_108402335.1">
    <property type="nucleotide sequence ID" value="NZ_NESP01000001.1"/>
</dbReference>
<proteinExistence type="predicted"/>
<protein>
    <recommendedName>
        <fullName evidence="3">Phage integrase SAM-like domain-containing protein</fullName>
    </recommendedName>
</protein>
<evidence type="ECO:0000313" key="4">
    <source>
        <dbReference type="EMBL" id="PUE59861.1"/>
    </source>
</evidence>
<dbReference type="Pfam" id="PF13102">
    <property type="entry name" value="Phage_int_SAM_5"/>
    <property type="match status" value="1"/>
</dbReference>
<sequence length="219" mass="25605">MRDFREFEAANDTEFKPQRHQTSQIPESVTPIQNYPSKLRIYLTNASPFWQVKCYFKNKTYTKSLRTTNRSVAKNAAKEFFHHTVAEIYGASLTELTPKRVNKELLFRDFVEPTLAVERARVSRGEFSKASLKTLENRLYKTIVPFFKDRSIKDVGYSDISRFVQLLSNEEHSNITIHQYLVCVRKVLNHAYETDVIQQIPKFPSWHSPKPLDTFHSAV</sequence>
<dbReference type="AlphaFoldDB" id="A0A315ERI1"/>
<keyword evidence="1" id="KW-0238">DNA-binding</keyword>
<dbReference type="InterPro" id="IPR011010">
    <property type="entry name" value="DNA_brk_join_enz"/>
</dbReference>
<feature type="domain" description="Phage integrase SAM-like" evidence="3">
    <location>
        <begin position="137"/>
        <end position="201"/>
    </location>
</feature>